<feature type="region of interest" description="Disordered" evidence="5">
    <location>
        <begin position="1"/>
        <end position="29"/>
    </location>
</feature>
<keyword evidence="9" id="KW-1185">Reference proteome</keyword>
<evidence type="ECO:0000256" key="1">
    <source>
        <dbReference type="ARBA" id="ARBA00004418"/>
    </source>
</evidence>
<organism evidence="8 9">
    <name type="scientific">Massilia atriviolacea</name>
    <dbReference type="NCBI Taxonomy" id="2495579"/>
    <lineage>
        <taxon>Bacteria</taxon>
        <taxon>Pseudomonadati</taxon>
        <taxon>Pseudomonadota</taxon>
        <taxon>Betaproteobacteria</taxon>
        <taxon>Burkholderiales</taxon>
        <taxon>Oxalobacteraceae</taxon>
        <taxon>Telluria group</taxon>
        <taxon>Massilia</taxon>
    </lineage>
</organism>
<sequence length="460" mass="48436">MPPPGRAGLARWSGAAPSSTPASPATTAGQYPFNSHGSTNYGMLSAIATLALDRIPAAETWFDYALRGYANAISPWGGADGGFANGTAYGEYSAAGYAQTWLPIAAASGVNLFAKPWSINFAQFMAHFDPAGAPTHVFGDEHEIAPVPYLLKSYAQLVPSPVAAWYAQTLGERVNALTGLQAPLTAPGSIVPTPPADAAHYPSIGWVAMHSKITDPAARRTSVYFKSSPYGSYNHSHADQNSLVIHSGGRPLLIEAGKGDTFGSVQAAAWYRQTRAHNAVTYDGGLGQKLGVNDDPQSLGWNGAISDFRTTPTLDSASGSAAAAYGSAIGSAVRRVWYLRGKDVVVVRDKLSSAVARIFEWNMHAVSNMDLTGDRMVRIVNQDRSLCLRSLTPAAFAHFDAPAVAAGPKQVHGAFQTLAPARSAEFLVVIDIGCNNRALVLGGSRDAPLLSVDGQQVPLD</sequence>
<dbReference type="OrthoDB" id="9772435at2"/>
<proteinExistence type="predicted"/>
<dbReference type="Gene3D" id="2.70.98.70">
    <property type="match status" value="1"/>
</dbReference>
<dbReference type="InterPro" id="IPR012480">
    <property type="entry name" value="Hepar_II_III_C"/>
</dbReference>
<feature type="compositionally biased region" description="Low complexity" evidence="5">
    <location>
        <begin position="15"/>
        <end position="28"/>
    </location>
</feature>
<comment type="subcellular location">
    <subcellularLocation>
        <location evidence="1">Periplasm</location>
    </subcellularLocation>
</comment>
<dbReference type="Gene3D" id="1.50.10.100">
    <property type="entry name" value="Chondroitin AC/alginate lyase"/>
    <property type="match status" value="1"/>
</dbReference>
<evidence type="ECO:0000313" key="9">
    <source>
        <dbReference type="Proteomes" id="UP000278085"/>
    </source>
</evidence>
<dbReference type="GO" id="GO:0016829">
    <property type="term" value="F:lyase activity"/>
    <property type="evidence" value="ECO:0007669"/>
    <property type="project" value="UniProtKB-KW"/>
</dbReference>
<evidence type="ECO:0000256" key="5">
    <source>
        <dbReference type="SAM" id="MobiDB-lite"/>
    </source>
</evidence>
<protein>
    <submittedName>
        <fullName evidence="8">Heparinase</fullName>
    </submittedName>
</protein>
<dbReference type="Pfam" id="PF07940">
    <property type="entry name" value="Hepar_II_III_C"/>
    <property type="match status" value="1"/>
</dbReference>
<feature type="domain" description="Heparinase II/III-like C-terminal" evidence="6">
    <location>
        <begin position="194"/>
        <end position="385"/>
    </location>
</feature>
<dbReference type="Proteomes" id="UP000278085">
    <property type="component" value="Unassembled WGS sequence"/>
</dbReference>
<reference evidence="8 9" key="1">
    <citation type="submission" date="2018-12" db="EMBL/GenBank/DDBJ databases">
        <authorList>
            <person name="Yang E."/>
        </authorList>
    </citation>
    <scope>NUCLEOTIDE SEQUENCE [LARGE SCALE GENOMIC DNA]</scope>
    <source>
        <strain evidence="8 9">SOD</strain>
    </source>
</reference>
<evidence type="ECO:0000259" key="7">
    <source>
        <dbReference type="Pfam" id="PF16332"/>
    </source>
</evidence>
<keyword evidence="4" id="KW-0456">Lyase</keyword>
<evidence type="ECO:0000256" key="2">
    <source>
        <dbReference type="ARBA" id="ARBA00022729"/>
    </source>
</evidence>
<evidence type="ECO:0000259" key="6">
    <source>
        <dbReference type="Pfam" id="PF07940"/>
    </source>
</evidence>
<keyword evidence="2" id="KW-0732">Signal</keyword>
<accession>A0A430HGF9</accession>
<evidence type="ECO:0000313" key="8">
    <source>
        <dbReference type="EMBL" id="RSZ56613.1"/>
    </source>
</evidence>
<keyword evidence="3" id="KW-0574">Periplasm</keyword>
<evidence type="ECO:0000256" key="3">
    <source>
        <dbReference type="ARBA" id="ARBA00022764"/>
    </source>
</evidence>
<dbReference type="EMBL" id="RXLQ01000014">
    <property type="protein sequence ID" value="RSZ56613.1"/>
    <property type="molecule type" value="Genomic_DNA"/>
</dbReference>
<dbReference type="InterPro" id="IPR032518">
    <property type="entry name" value="HepII_N"/>
</dbReference>
<dbReference type="PANTHER" id="PTHR39210:SF1">
    <property type="entry name" value="HEPARIN-SULFATE LYASE"/>
    <property type="match status" value="1"/>
</dbReference>
<gene>
    <name evidence="8" type="ORF">EJB06_23570</name>
</gene>
<feature type="domain" description="Heparinase II N-terminal" evidence="7">
    <location>
        <begin position="47"/>
        <end position="172"/>
    </location>
</feature>
<comment type="caution">
    <text evidence="8">The sequence shown here is derived from an EMBL/GenBank/DDBJ whole genome shotgun (WGS) entry which is preliminary data.</text>
</comment>
<dbReference type="GO" id="GO:0042597">
    <property type="term" value="C:periplasmic space"/>
    <property type="evidence" value="ECO:0007669"/>
    <property type="project" value="UniProtKB-SubCell"/>
</dbReference>
<evidence type="ECO:0000256" key="4">
    <source>
        <dbReference type="ARBA" id="ARBA00023239"/>
    </source>
</evidence>
<dbReference type="PANTHER" id="PTHR39210">
    <property type="entry name" value="HEPARIN-SULFATE LYASE"/>
    <property type="match status" value="1"/>
</dbReference>
<name>A0A430HGF9_9BURK</name>
<dbReference type="Pfam" id="PF16332">
    <property type="entry name" value="DUF4962"/>
    <property type="match status" value="1"/>
</dbReference>
<dbReference type="InterPro" id="IPR008929">
    <property type="entry name" value="Chondroitin_lyas"/>
</dbReference>
<dbReference type="AlphaFoldDB" id="A0A430HGF9"/>